<accession>A0AAW2R073</accession>
<reference evidence="2" key="1">
    <citation type="submission" date="2020-06" db="EMBL/GenBank/DDBJ databases">
        <authorList>
            <person name="Li T."/>
            <person name="Hu X."/>
            <person name="Zhang T."/>
            <person name="Song X."/>
            <person name="Zhang H."/>
            <person name="Dai N."/>
            <person name="Sheng W."/>
            <person name="Hou X."/>
            <person name="Wei L."/>
        </authorList>
    </citation>
    <scope>NUCLEOTIDE SEQUENCE</scope>
    <source>
        <strain evidence="2">G02</strain>
        <tissue evidence="2">Leaf</tissue>
    </source>
</reference>
<dbReference type="InterPro" id="IPR052160">
    <property type="entry name" value="Gypsy_RT_Integrase-like"/>
</dbReference>
<dbReference type="EMBL" id="JACGWJ010000014">
    <property type="protein sequence ID" value="KAL0373700.1"/>
    <property type="molecule type" value="Genomic_DNA"/>
</dbReference>
<evidence type="ECO:0000313" key="2">
    <source>
        <dbReference type="EMBL" id="KAL0373700.1"/>
    </source>
</evidence>
<dbReference type="SUPFAM" id="SSF53098">
    <property type="entry name" value="Ribonuclease H-like"/>
    <property type="match status" value="1"/>
</dbReference>
<dbReference type="Pfam" id="PF00665">
    <property type="entry name" value="rve"/>
    <property type="match status" value="1"/>
</dbReference>
<dbReference type="InterPro" id="IPR012337">
    <property type="entry name" value="RNaseH-like_sf"/>
</dbReference>
<comment type="caution">
    <text evidence="2">The sequence shown here is derived from an EMBL/GenBank/DDBJ whole genome shotgun (WGS) entry which is preliminary data.</text>
</comment>
<organism evidence="2">
    <name type="scientific">Sesamum radiatum</name>
    <name type="common">Black benniseed</name>
    <dbReference type="NCBI Taxonomy" id="300843"/>
    <lineage>
        <taxon>Eukaryota</taxon>
        <taxon>Viridiplantae</taxon>
        <taxon>Streptophyta</taxon>
        <taxon>Embryophyta</taxon>
        <taxon>Tracheophyta</taxon>
        <taxon>Spermatophyta</taxon>
        <taxon>Magnoliopsida</taxon>
        <taxon>eudicotyledons</taxon>
        <taxon>Gunneridae</taxon>
        <taxon>Pentapetalae</taxon>
        <taxon>asterids</taxon>
        <taxon>lamiids</taxon>
        <taxon>Lamiales</taxon>
        <taxon>Pedaliaceae</taxon>
        <taxon>Sesamum</taxon>
    </lineage>
</organism>
<reference evidence="2" key="2">
    <citation type="journal article" date="2024" name="Plant">
        <title>Genomic evolution and insights into agronomic trait innovations of Sesamum species.</title>
        <authorList>
            <person name="Miao H."/>
            <person name="Wang L."/>
            <person name="Qu L."/>
            <person name="Liu H."/>
            <person name="Sun Y."/>
            <person name="Le M."/>
            <person name="Wang Q."/>
            <person name="Wei S."/>
            <person name="Zheng Y."/>
            <person name="Lin W."/>
            <person name="Duan Y."/>
            <person name="Cao H."/>
            <person name="Xiong S."/>
            <person name="Wang X."/>
            <person name="Wei L."/>
            <person name="Li C."/>
            <person name="Ma Q."/>
            <person name="Ju M."/>
            <person name="Zhao R."/>
            <person name="Li G."/>
            <person name="Mu C."/>
            <person name="Tian Q."/>
            <person name="Mei H."/>
            <person name="Zhang T."/>
            <person name="Gao T."/>
            <person name="Zhang H."/>
        </authorList>
    </citation>
    <scope>NUCLEOTIDE SEQUENCE</scope>
    <source>
        <strain evidence="2">G02</strain>
    </source>
</reference>
<dbReference type="Gene3D" id="1.10.340.70">
    <property type="match status" value="1"/>
</dbReference>
<sequence length="166" mass="19329">MLGGRSLATKILRNGYFWPTIQRDSMQMVRKCVNCQIHGNLHHTPAVGIEFTCPTWPFDHWGMDIIGPFPPATGQRKFVLVAVDHFTKWIEAEPLARITEEAVVKFLWRNLLCRFRVLQKITTDNGTPVPRKEIERMVCQMEYTPFIQMLPVLISSCELQRYSRTH</sequence>
<dbReference type="AlphaFoldDB" id="A0AAW2R073"/>
<feature type="domain" description="Integrase catalytic" evidence="1">
    <location>
        <begin position="53"/>
        <end position="166"/>
    </location>
</feature>
<gene>
    <name evidence="2" type="ORF">Sradi_3285700</name>
</gene>
<dbReference type="InterPro" id="IPR001584">
    <property type="entry name" value="Integrase_cat-core"/>
</dbReference>
<dbReference type="InterPro" id="IPR036397">
    <property type="entry name" value="RNaseH_sf"/>
</dbReference>
<proteinExistence type="predicted"/>
<dbReference type="GO" id="GO:0003676">
    <property type="term" value="F:nucleic acid binding"/>
    <property type="evidence" value="ECO:0007669"/>
    <property type="project" value="InterPro"/>
</dbReference>
<dbReference type="PROSITE" id="PS50994">
    <property type="entry name" value="INTEGRASE"/>
    <property type="match status" value="1"/>
</dbReference>
<protein>
    <recommendedName>
        <fullName evidence="1">Integrase catalytic domain-containing protein</fullName>
    </recommendedName>
</protein>
<dbReference type="PANTHER" id="PTHR47266">
    <property type="entry name" value="ENDONUCLEASE-RELATED"/>
    <property type="match status" value="1"/>
</dbReference>
<evidence type="ECO:0000259" key="1">
    <source>
        <dbReference type="PROSITE" id="PS50994"/>
    </source>
</evidence>
<dbReference type="Gene3D" id="3.30.420.10">
    <property type="entry name" value="Ribonuclease H-like superfamily/Ribonuclease H"/>
    <property type="match status" value="1"/>
</dbReference>
<dbReference type="GO" id="GO:0015074">
    <property type="term" value="P:DNA integration"/>
    <property type="evidence" value="ECO:0007669"/>
    <property type="project" value="InterPro"/>
</dbReference>
<name>A0AAW2R073_SESRA</name>